<sequence>MPGRVDMDYVKLGNTGLDVSRICLGCMSFGKAVEAMSIELSAEEIAYMEEPYLPHPIVGHS</sequence>
<name>A7NI51_ROSCS</name>
<dbReference type="STRING" id="383372.Rcas_1049"/>
<evidence type="ECO:0000313" key="2">
    <source>
        <dbReference type="Proteomes" id="UP000000263"/>
    </source>
</evidence>
<dbReference type="KEGG" id="rca:Rcas_1049"/>
<proteinExistence type="predicted"/>
<dbReference type="SUPFAM" id="SSF51430">
    <property type="entry name" value="NAD(P)-linked oxidoreductase"/>
    <property type="match status" value="1"/>
</dbReference>
<dbReference type="EMBL" id="CP000804">
    <property type="protein sequence ID" value="ABU57151.1"/>
    <property type="molecule type" value="Genomic_DNA"/>
</dbReference>
<dbReference type="InterPro" id="IPR036812">
    <property type="entry name" value="NAD(P)_OxRdtase_dom_sf"/>
</dbReference>
<dbReference type="Proteomes" id="UP000000263">
    <property type="component" value="Chromosome"/>
</dbReference>
<accession>A7NI51</accession>
<dbReference type="Gene3D" id="3.20.20.100">
    <property type="entry name" value="NADP-dependent oxidoreductase domain"/>
    <property type="match status" value="1"/>
</dbReference>
<evidence type="ECO:0000313" key="1">
    <source>
        <dbReference type="EMBL" id="ABU57151.1"/>
    </source>
</evidence>
<keyword evidence="2" id="KW-1185">Reference proteome</keyword>
<gene>
    <name evidence="1" type="ordered locus">Rcas_1049</name>
</gene>
<organism evidence="1 2">
    <name type="scientific">Roseiflexus castenholzii (strain DSM 13941 / HLO8)</name>
    <dbReference type="NCBI Taxonomy" id="383372"/>
    <lineage>
        <taxon>Bacteria</taxon>
        <taxon>Bacillati</taxon>
        <taxon>Chloroflexota</taxon>
        <taxon>Chloroflexia</taxon>
        <taxon>Chloroflexales</taxon>
        <taxon>Roseiflexineae</taxon>
        <taxon>Roseiflexaceae</taxon>
        <taxon>Roseiflexus</taxon>
    </lineage>
</organism>
<dbReference type="AlphaFoldDB" id="A7NI51"/>
<protein>
    <recommendedName>
        <fullName evidence="3">Aldo/keto reductase</fullName>
    </recommendedName>
</protein>
<reference evidence="1 2" key="1">
    <citation type="submission" date="2007-08" db="EMBL/GenBank/DDBJ databases">
        <title>Complete sequence of Roseiflexus castenholzii DSM 13941.</title>
        <authorList>
            <consortium name="US DOE Joint Genome Institute"/>
            <person name="Copeland A."/>
            <person name="Lucas S."/>
            <person name="Lapidus A."/>
            <person name="Barry K."/>
            <person name="Glavina del Rio T."/>
            <person name="Dalin E."/>
            <person name="Tice H."/>
            <person name="Pitluck S."/>
            <person name="Thompson L.S."/>
            <person name="Brettin T."/>
            <person name="Bruce D."/>
            <person name="Detter J.C."/>
            <person name="Han C."/>
            <person name="Tapia R."/>
            <person name="Schmutz J."/>
            <person name="Larimer F."/>
            <person name="Land M."/>
            <person name="Hauser L."/>
            <person name="Kyrpides N."/>
            <person name="Mikhailova N."/>
            <person name="Bryant D.A."/>
            <person name="Hanada S."/>
            <person name="Tsukatani Y."/>
            <person name="Richardson P."/>
        </authorList>
    </citation>
    <scope>NUCLEOTIDE SEQUENCE [LARGE SCALE GENOMIC DNA]</scope>
    <source>
        <strain evidence="2">DSM 13941 / HLO8</strain>
    </source>
</reference>
<evidence type="ECO:0008006" key="3">
    <source>
        <dbReference type="Google" id="ProtNLM"/>
    </source>
</evidence>
<dbReference type="HOGENOM" id="CLU_2919864_0_0_0"/>